<dbReference type="OrthoDB" id="297937at2759"/>
<accession>A0A8S1RCM8</accession>
<dbReference type="AlphaFoldDB" id="A0A8S1RCM8"/>
<protein>
    <submittedName>
        <fullName evidence="1">Uncharacterized protein</fullName>
    </submittedName>
</protein>
<dbReference type="EMBL" id="CAJJDN010000164">
    <property type="protein sequence ID" value="CAD8126021.1"/>
    <property type="molecule type" value="Genomic_DNA"/>
</dbReference>
<keyword evidence="2" id="KW-1185">Reference proteome</keyword>
<proteinExistence type="predicted"/>
<sequence length="70" mass="8118">MNDIQKFTKVTFGHINQNGNVTEQCIKQGVDQLMQMLSQIQKNKPSIIGKHSKMLSKLVKNYQQQCKSFY</sequence>
<comment type="caution">
    <text evidence="1">The sequence shown here is derived from an EMBL/GenBank/DDBJ whole genome shotgun (WGS) entry which is preliminary data.</text>
</comment>
<gene>
    <name evidence="1" type="ORF">PSON_ATCC_30995.1.T1640043</name>
</gene>
<organism evidence="1 2">
    <name type="scientific">Paramecium sonneborni</name>
    <dbReference type="NCBI Taxonomy" id="65129"/>
    <lineage>
        <taxon>Eukaryota</taxon>
        <taxon>Sar</taxon>
        <taxon>Alveolata</taxon>
        <taxon>Ciliophora</taxon>
        <taxon>Intramacronucleata</taxon>
        <taxon>Oligohymenophorea</taxon>
        <taxon>Peniculida</taxon>
        <taxon>Parameciidae</taxon>
        <taxon>Paramecium</taxon>
    </lineage>
</organism>
<evidence type="ECO:0000313" key="2">
    <source>
        <dbReference type="Proteomes" id="UP000692954"/>
    </source>
</evidence>
<dbReference type="Proteomes" id="UP000692954">
    <property type="component" value="Unassembled WGS sequence"/>
</dbReference>
<name>A0A8S1RCM8_9CILI</name>
<reference evidence="1" key="1">
    <citation type="submission" date="2021-01" db="EMBL/GenBank/DDBJ databases">
        <authorList>
            <consortium name="Genoscope - CEA"/>
            <person name="William W."/>
        </authorList>
    </citation>
    <scope>NUCLEOTIDE SEQUENCE</scope>
</reference>
<evidence type="ECO:0000313" key="1">
    <source>
        <dbReference type="EMBL" id="CAD8126021.1"/>
    </source>
</evidence>